<protein>
    <submittedName>
        <fullName evidence="2">Uncharacterized protein</fullName>
    </submittedName>
</protein>
<accession>A0ABR2IPT9</accession>
<gene>
    <name evidence="2" type="ORF">M9Y10_009900</name>
</gene>
<proteinExistence type="predicted"/>
<feature type="compositionally biased region" description="Polar residues" evidence="1">
    <location>
        <begin position="453"/>
        <end position="464"/>
    </location>
</feature>
<feature type="compositionally biased region" description="Polar residues" evidence="1">
    <location>
        <begin position="166"/>
        <end position="185"/>
    </location>
</feature>
<feature type="compositionally biased region" description="Polar residues" evidence="1">
    <location>
        <begin position="216"/>
        <end position="233"/>
    </location>
</feature>
<sequence>MRISKHFKGSSYDKSIQQKRDSLNQSYQKALSKFSDNGLNYSSKKQSINDSNYFDGMFLGTARPKKAYPVVPTYNDMSSKYSRNYSTKNLNPSTGTFTFNLKSPEKEANYQNYHRINNTSLAYQNSYYNDSPRKKPTHIFTGYESRFDYLSKKTQQGTTEKSFIQSGIYSSQRQPNNSVYNYSSPDKSRTTSQFSPTTSPSGKLHYLSLELTAQENKQKISQQHNKSSPTRSPTNKKEVSGLSSKNNAETNYLDKINSENNKETSQKLPSNSFQSIDPTSDTTASSKTRFPAPTIQPTLDKTKSVSKPSSDINKFLPTSAPTTSKLPTTSASCSPTLKENQEDTKLPAKPTSENTKSPTSKPQTQLSATSKFATTLPSKETTTKLPTVSSTPVSPQKKIINNENQHLSQINYEDIESLKNQTEFLDQVEKGMIEDTKENDLTQAHKMKKHDLQPSQSNDSTNRLSPNKSSPTKSSPTKSSPTRSSPTKSSPNKSSPNKSLTDSPNSFESPESFKSMKNNDNDNDYGTDLEIEIDFGDECPNYEKAEYDDDDEFIRLLPAPSKTVKVESSEFPKMLDILCTQDFFIKPKIKFMIESTIGLADKLTSDTLRNILIRK</sequence>
<feature type="region of interest" description="Disordered" evidence="1">
    <location>
        <begin position="166"/>
        <end position="203"/>
    </location>
</feature>
<feature type="compositionally biased region" description="Basic and acidic residues" evidence="1">
    <location>
        <begin position="256"/>
        <end position="265"/>
    </location>
</feature>
<feature type="compositionally biased region" description="Polar residues" evidence="1">
    <location>
        <begin position="241"/>
        <end position="250"/>
    </location>
</feature>
<comment type="caution">
    <text evidence="2">The sequence shown here is derived from an EMBL/GenBank/DDBJ whole genome shotgun (WGS) entry which is preliminary data.</text>
</comment>
<organism evidence="2 3">
    <name type="scientific">Tritrichomonas musculus</name>
    <dbReference type="NCBI Taxonomy" id="1915356"/>
    <lineage>
        <taxon>Eukaryota</taxon>
        <taxon>Metamonada</taxon>
        <taxon>Parabasalia</taxon>
        <taxon>Tritrichomonadida</taxon>
        <taxon>Tritrichomonadidae</taxon>
        <taxon>Tritrichomonas</taxon>
    </lineage>
</organism>
<evidence type="ECO:0000313" key="2">
    <source>
        <dbReference type="EMBL" id="KAK8866931.1"/>
    </source>
</evidence>
<feature type="region of interest" description="Disordered" evidence="1">
    <location>
        <begin position="216"/>
        <end position="405"/>
    </location>
</feature>
<feature type="compositionally biased region" description="Polar residues" evidence="1">
    <location>
        <begin position="295"/>
        <end position="312"/>
    </location>
</feature>
<feature type="compositionally biased region" description="Polar residues" evidence="1">
    <location>
        <begin position="351"/>
        <end position="405"/>
    </location>
</feature>
<dbReference type="Proteomes" id="UP001470230">
    <property type="component" value="Unassembled WGS sequence"/>
</dbReference>
<name>A0ABR2IPT9_9EUKA</name>
<feature type="compositionally biased region" description="Low complexity" evidence="1">
    <location>
        <begin position="465"/>
        <end position="499"/>
    </location>
</feature>
<feature type="region of interest" description="Disordered" evidence="1">
    <location>
        <begin position="1"/>
        <end position="21"/>
    </location>
</feature>
<feature type="compositionally biased region" description="Polar residues" evidence="1">
    <location>
        <begin position="319"/>
        <end position="338"/>
    </location>
</feature>
<feature type="compositionally biased region" description="Polar residues" evidence="1">
    <location>
        <begin position="500"/>
        <end position="509"/>
    </location>
</feature>
<feature type="region of interest" description="Disordered" evidence="1">
    <location>
        <begin position="446"/>
        <end position="528"/>
    </location>
</feature>
<feature type="compositionally biased region" description="Low complexity" evidence="1">
    <location>
        <begin position="190"/>
        <end position="201"/>
    </location>
</feature>
<reference evidence="2 3" key="1">
    <citation type="submission" date="2024-04" db="EMBL/GenBank/DDBJ databases">
        <title>Tritrichomonas musculus Genome.</title>
        <authorList>
            <person name="Alves-Ferreira E."/>
            <person name="Grigg M."/>
            <person name="Lorenzi H."/>
            <person name="Galac M."/>
        </authorList>
    </citation>
    <scope>NUCLEOTIDE SEQUENCE [LARGE SCALE GENOMIC DNA]</scope>
    <source>
        <strain evidence="2 3">EAF2021</strain>
    </source>
</reference>
<dbReference type="EMBL" id="JAPFFF010000015">
    <property type="protein sequence ID" value="KAK8866931.1"/>
    <property type="molecule type" value="Genomic_DNA"/>
</dbReference>
<keyword evidence="3" id="KW-1185">Reference proteome</keyword>
<feature type="compositionally biased region" description="Polar residues" evidence="1">
    <location>
        <begin position="266"/>
        <end position="288"/>
    </location>
</feature>
<evidence type="ECO:0000313" key="3">
    <source>
        <dbReference type="Proteomes" id="UP001470230"/>
    </source>
</evidence>
<evidence type="ECO:0000256" key="1">
    <source>
        <dbReference type="SAM" id="MobiDB-lite"/>
    </source>
</evidence>